<keyword evidence="3" id="KW-0963">Cytoplasm</keyword>
<dbReference type="GO" id="GO:0080048">
    <property type="term" value="F:GDP-D-glucose phosphorylase activity"/>
    <property type="evidence" value="ECO:0007669"/>
    <property type="project" value="InterPro"/>
</dbReference>
<dbReference type="GO" id="GO:0000166">
    <property type="term" value="F:nucleotide binding"/>
    <property type="evidence" value="ECO:0007669"/>
    <property type="project" value="UniProtKB-KW"/>
</dbReference>
<dbReference type="InterPro" id="IPR058866">
    <property type="entry name" value="GDPGP1_N"/>
</dbReference>
<keyword evidence="6" id="KW-0548">Nucleotidyltransferase</keyword>
<comment type="subcellular location">
    <subcellularLocation>
        <location evidence="1">Cytoplasm</location>
    </subcellularLocation>
</comment>
<evidence type="ECO:0000259" key="10">
    <source>
        <dbReference type="Pfam" id="PF26216"/>
    </source>
</evidence>
<evidence type="ECO:0000256" key="7">
    <source>
        <dbReference type="ARBA" id="ARBA00022741"/>
    </source>
</evidence>
<evidence type="ECO:0000259" key="11">
    <source>
        <dbReference type="Pfam" id="PF26217"/>
    </source>
</evidence>
<evidence type="ECO:0000313" key="13">
    <source>
        <dbReference type="Proteomes" id="UP001154282"/>
    </source>
</evidence>
<dbReference type="GO" id="GO:0006006">
    <property type="term" value="P:glucose metabolic process"/>
    <property type="evidence" value="ECO:0007669"/>
    <property type="project" value="TreeGrafter"/>
</dbReference>
<dbReference type="AlphaFoldDB" id="A0AAV0QKW9"/>
<keyword evidence="8" id="KW-0378">Hydrolase</keyword>
<feature type="region of interest" description="Disordered" evidence="9">
    <location>
        <begin position="101"/>
        <end position="148"/>
    </location>
</feature>
<comment type="similarity">
    <text evidence="2">Belongs to the GDPGP1 family.</text>
</comment>
<keyword evidence="7" id="KW-0547">Nucleotide-binding</keyword>
<evidence type="ECO:0000256" key="3">
    <source>
        <dbReference type="ARBA" id="ARBA00022490"/>
    </source>
</evidence>
<evidence type="ECO:0000256" key="2">
    <source>
        <dbReference type="ARBA" id="ARBA00006451"/>
    </source>
</evidence>
<dbReference type="GO" id="GO:0016787">
    <property type="term" value="F:hydrolase activity"/>
    <property type="evidence" value="ECO:0007669"/>
    <property type="project" value="UniProtKB-KW"/>
</dbReference>
<evidence type="ECO:0000256" key="4">
    <source>
        <dbReference type="ARBA" id="ARBA00022658"/>
    </source>
</evidence>
<dbReference type="PANTHER" id="PTHR20884:SF9">
    <property type="entry name" value="OS12G0612100 PROTEIN"/>
    <property type="match status" value="1"/>
</dbReference>
<evidence type="ECO:0000256" key="6">
    <source>
        <dbReference type="ARBA" id="ARBA00022695"/>
    </source>
</evidence>
<dbReference type="InterPro" id="IPR058865">
    <property type="entry name" value="GDPGP1_C"/>
</dbReference>
<dbReference type="InterPro" id="IPR026506">
    <property type="entry name" value="GDPGP"/>
</dbReference>
<evidence type="ECO:0000256" key="8">
    <source>
        <dbReference type="ARBA" id="ARBA00022801"/>
    </source>
</evidence>
<reference evidence="12" key="1">
    <citation type="submission" date="2022-08" db="EMBL/GenBank/DDBJ databases">
        <authorList>
            <person name="Gutierrez-Valencia J."/>
        </authorList>
    </citation>
    <scope>NUCLEOTIDE SEQUENCE</scope>
</reference>
<dbReference type="GO" id="GO:0005085">
    <property type="term" value="F:guanyl-nucleotide exchange factor activity"/>
    <property type="evidence" value="ECO:0007669"/>
    <property type="project" value="UniProtKB-KW"/>
</dbReference>
<evidence type="ECO:0000256" key="1">
    <source>
        <dbReference type="ARBA" id="ARBA00004496"/>
    </source>
</evidence>
<evidence type="ECO:0000313" key="12">
    <source>
        <dbReference type="EMBL" id="CAI0545536.1"/>
    </source>
</evidence>
<dbReference type="Pfam" id="PF26217">
    <property type="entry name" value="GDPGP1_N"/>
    <property type="match status" value="1"/>
</dbReference>
<feature type="compositionally biased region" description="Polar residues" evidence="9">
    <location>
        <begin position="139"/>
        <end position="148"/>
    </location>
</feature>
<sequence length="617" mass="68411">MALSASAAIESPKSLFRAQALPSISKPTCSFSCFSSSQPQFHRNANSNPSLNYVPKRKNRIVDVGIGLLAASILALSPMDADATRIEYYATLGEPMSPIQICLTDPTAQPGPAAPSPQFSPPSAPRTGSPSYPHPILPGQSNDESTTSLKSQFAISPQRRFQSEPWDYAWRDLGSWSCSETRSGNQIVGFTHLQMLNFMAAITAISAQFQIGFFFLLQEGAVGMEDLESESGCSRLRAGGGLMASLVGIVGERRDEDDVDGGQQWWWGRVLSIAMVNIKQLEGSDLPSKCTTKQSVCPQFGSQGIETPVYNIGVEPLVQNTGSDEPLHICKEEQSPLEYLLLAKIITGRSRFLAQLNCGWRKKNISESAWLNHQQDNLLFWIKRGDKLHSDIIPSAAVPDEAVMIAFNVNPVEYGHVFLIPRGYRDLCHALDARFLDMIARIAIDMNNCSFRLFHDCSGSRASYPHFQACYFPDLLPVEFAPVELLYRDGDTGPISISTVIDYPIKTLLLEACCYSRILVEVVAEICSFLQVNNVTYNLLIADCGRKVFLFLQRKPFPNSTNLSAWECGGYFLFRSRQEFDQITETALLQRLSSFSVDDECFEAVRKLVCSLACKLH</sequence>
<evidence type="ECO:0000256" key="5">
    <source>
        <dbReference type="ARBA" id="ARBA00022679"/>
    </source>
</evidence>
<protein>
    <submittedName>
        <fullName evidence="12">Uncharacterized protein</fullName>
    </submittedName>
</protein>
<dbReference type="PANTHER" id="PTHR20884">
    <property type="entry name" value="GDP-D-GLUCOSE PHOSPHORYLASE 1"/>
    <property type="match status" value="1"/>
</dbReference>
<comment type="caution">
    <text evidence="12">The sequence shown here is derived from an EMBL/GenBank/DDBJ whole genome shotgun (WGS) entry which is preliminary data.</text>
</comment>
<evidence type="ECO:0000256" key="9">
    <source>
        <dbReference type="SAM" id="MobiDB-lite"/>
    </source>
</evidence>
<accession>A0AAV0QKW9</accession>
<feature type="domain" description="GDPGP1-like N-terminal" evidence="11">
    <location>
        <begin position="343"/>
        <end position="469"/>
    </location>
</feature>
<dbReference type="Proteomes" id="UP001154282">
    <property type="component" value="Unassembled WGS sequence"/>
</dbReference>
<proteinExistence type="inferred from homology"/>
<gene>
    <name evidence="12" type="ORF">LITE_LOCUS43627</name>
</gene>
<dbReference type="Pfam" id="PF26216">
    <property type="entry name" value="GDPGP1_C"/>
    <property type="match status" value="1"/>
</dbReference>
<keyword evidence="13" id="KW-1185">Reference proteome</keyword>
<keyword evidence="4" id="KW-0344">Guanine-nucleotide releasing factor</keyword>
<dbReference type="EMBL" id="CAMGYJ010000009">
    <property type="protein sequence ID" value="CAI0545536.1"/>
    <property type="molecule type" value="Genomic_DNA"/>
</dbReference>
<dbReference type="GO" id="GO:0005737">
    <property type="term" value="C:cytoplasm"/>
    <property type="evidence" value="ECO:0007669"/>
    <property type="project" value="UniProtKB-SubCell"/>
</dbReference>
<keyword evidence="5" id="KW-0808">Transferase</keyword>
<feature type="compositionally biased region" description="Pro residues" evidence="9">
    <location>
        <begin position="112"/>
        <end position="124"/>
    </location>
</feature>
<organism evidence="12 13">
    <name type="scientific">Linum tenue</name>
    <dbReference type="NCBI Taxonomy" id="586396"/>
    <lineage>
        <taxon>Eukaryota</taxon>
        <taxon>Viridiplantae</taxon>
        <taxon>Streptophyta</taxon>
        <taxon>Embryophyta</taxon>
        <taxon>Tracheophyta</taxon>
        <taxon>Spermatophyta</taxon>
        <taxon>Magnoliopsida</taxon>
        <taxon>eudicotyledons</taxon>
        <taxon>Gunneridae</taxon>
        <taxon>Pentapetalae</taxon>
        <taxon>rosids</taxon>
        <taxon>fabids</taxon>
        <taxon>Malpighiales</taxon>
        <taxon>Linaceae</taxon>
        <taxon>Linum</taxon>
    </lineage>
</organism>
<name>A0AAV0QKW9_9ROSI</name>
<feature type="domain" description="GDPGP1-like C-terminal" evidence="10">
    <location>
        <begin position="477"/>
        <end position="615"/>
    </location>
</feature>